<evidence type="ECO:0000313" key="1">
    <source>
        <dbReference type="EMBL" id="TNN73302.1"/>
    </source>
</evidence>
<comment type="caution">
    <text evidence="1">The sequence shown here is derived from an EMBL/GenBank/DDBJ whole genome shotgun (WGS) entry which is preliminary data.</text>
</comment>
<sequence length="82" mass="8921">MAQEGKRSEIRRTIGAKPHLWVSAGKEVHVRFVLPMSPFSMALMSGRSRQSVGGSSLSMPGSSSFSVMAKLEKVETVRSDII</sequence>
<dbReference type="Proteomes" id="UP000314294">
    <property type="component" value="Unassembled WGS sequence"/>
</dbReference>
<reference evidence="1 2" key="1">
    <citation type="submission" date="2019-03" db="EMBL/GenBank/DDBJ databases">
        <title>First draft genome of Liparis tanakae, snailfish: a comprehensive survey of snailfish specific genes.</title>
        <authorList>
            <person name="Kim W."/>
            <person name="Song I."/>
            <person name="Jeong J.-H."/>
            <person name="Kim D."/>
            <person name="Kim S."/>
            <person name="Ryu S."/>
            <person name="Song J.Y."/>
            <person name="Lee S.K."/>
        </authorList>
    </citation>
    <scope>NUCLEOTIDE SEQUENCE [LARGE SCALE GENOMIC DNA]</scope>
    <source>
        <tissue evidence="1">Muscle</tissue>
    </source>
</reference>
<dbReference type="AlphaFoldDB" id="A0A4Z2I7P8"/>
<gene>
    <name evidence="1" type="ORF">EYF80_016465</name>
</gene>
<name>A0A4Z2I7P8_9TELE</name>
<accession>A0A4Z2I7P8</accession>
<dbReference type="EMBL" id="SRLO01000126">
    <property type="protein sequence ID" value="TNN73302.1"/>
    <property type="molecule type" value="Genomic_DNA"/>
</dbReference>
<keyword evidence="2" id="KW-1185">Reference proteome</keyword>
<proteinExistence type="predicted"/>
<protein>
    <submittedName>
        <fullName evidence="1">Uncharacterized protein</fullName>
    </submittedName>
</protein>
<evidence type="ECO:0000313" key="2">
    <source>
        <dbReference type="Proteomes" id="UP000314294"/>
    </source>
</evidence>
<organism evidence="1 2">
    <name type="scientific">Liparis tanakae</name>
    <name type="common">Tanaka's snailfish</name>
    <dbReference type="NCBI Taxonomy" id="230148"/>
    <lineage>
        <taxon>Eukaryota</taxon>
        <taxon>Metazoa</taxon>
        <taxon>Chordata</taxon>
        <taxon>Craniata</taxon>
        <taxon>Vertebrata</taxon>
        <taxon>Euteleostomi</taxon>
        <taxon>Actinopterygii</taxon>
        <taxon>Neopterygii</taxon>
        <taxon>Teleostei</taxon>
        <taxon>Neoteleostei</taxon>
        <taxon>Acanthomorphata</taxon>
        <taxon>Eupercaria</taxon>
        <taxon>Perciformes</taxon>
        <taxon>Cottioidei</taxon>
        <taxon>Cottales</taxon>
        <taxon>Liparidae</taxon>
        <taxon>Liparis</taxon>
    </lineage>
</organism>